<dbReference type="Proteomes" id="UP001489509">
    <property type="component" value="Unassembled WGS sequence"/>
</dbReference>
<evidence type="ECO:0000313" key="3">
    <source>
        <dbReference type="Proteomes" id="UP001489509"/>
    </source>
</evidence>
<dbReference type="EMBL" id="JBBMFD010000046">
    <property type="protein sequence ID" value="MEQ2441799.1"/>
    <property type="molecule type" value="Genomic_DNA"/>
</dbReference>
<reference evidence="2 3" key="1">
    <citation type="submission" date="2024-03" db="EMBL/GenBank/DDBJ databases">
        <title>Human intestinal bacterial collection.</title>
        <authorList>
            <person name="Pauvert C."/>
            <person name="Hitch T.C.A."/>
            <person name="Clavel T."/>
        </authorList>
    </citation>
    <scope>NUCLEOTIDE SEQUENCE [LARGE SCALE GENOMIC DNA]</scope>
    <source>
        <strain evidence="2 3">CLA-JM-H44</strain>
    </source>
</reference>
<dbReference type="RefSeq" id="WP_349221108.1">
    <property type="nucleotide sequence ID" value="NZ_JBBMFD010000046.1"/>
</dbReference>
<protein>
    <submittedName>
        <fullName evidence="2">Uncharacterized protein</fullName>
    </submittedName>
</protein>
<sequence>MDQIRAFDTTDYEWFLPQARKVPYTVSFTVCGKCNISSKLLPLIPPSITIGIRCDGKEIALKEENKVGYKLPKNGSLKAPNLTRAIVERAIPLPARYRMEQLDEGVWIGMLCDPPQTAGVTKTPMPRRPRKSGLAAMMPEE</sequence>
<proteinExistence type="predicted"/>
<comment type="caution">
    <text evidence="2">The sequence shown here is derived from an EMBL/GenBank/DDBJ whole genome shotgun (WGS) entry which is preliminary data.</text>
</comment>
<name>A0ABV1E3C8_9FIRM</name>
<keyword evidence="3" id="KW-1185">Reference proteome</keyword>
<evidence type="ECO:0000313" key="2">
    <source>
        <dbReference type="EMBL" id="MEQ2441799.1"/>
    </source>
</evidence>
<gene>
    <name evidence="2" type="ORF">WMO26_13250</name>
</gene>
<feature type="region of interest" description="Disordered" evidence="1">
    <location>
        <begin position="118"/>
        <end position="141"/>
    </location>
</feature>
<accession>A0ABV1E3C8</accession>
<evidence type="ECO:0000256" key="1">
    <source>
        <dbReference type="SAM" id="MobiDB-lite"/>
    </source>
</evidence>
<organism evidence="2 3">
    <name type="scientific">Solibaculum intestinale</name>
    <dbReference type="NCBI Taxonomy" id="3133165"/>
    <lineage>
        <taxon>Bacteria</taxon>
        <taxon>Bacillati</taxon>
        <taxon>Bacillota</taxon>
        <taxon>Clostridia</taxon>
        <taxon>Eubacteriales</taxon>
        <taxon>Oscillospiraceae</taxon>
        <taxon>Solibaculum</taxon>
    </lineage>
</organism>